<dbReference type="AlphaFoldDB" id="A0AAV6WT43"/>
<dbReference type="EMBL" id="WHWC01000013">
    <property type="protein sequence ID" value="KAG8371281.1"/>
    <property type="molecule type" value="Genomic_DNA"/>
</dbReference>
<feature type="chain" id="PRO_5043899561" description="Nodulin-like domain-containing protein" evidence="7">
    <location>
        <begin position="23"/>
        <end position="506"/>
    </location>
</feature>
<feature type="transmembrane region" description="Helical" evidence="6">
    <location>
        <begin position="103"/>
        <end position="124"/>
    </location>
</feature>
<feature type="transmembrane region" description="Helical" evidence="6">
    <location>
        <begin position="203"/>
        <end position="221"/>
    </location>
</feature>
<dbReference type="Pfam" id="PF23262">
    <property type="entry name" value="NFD4_C"/>
    <property type="match status" value="1"/>
</dbReference>
<comment type="similarity">
    <text evidence="5">Belongs to the major facilitator superfamily. Phosphate:H(+) symporter (TC 2.A.1.9) family.</text>
</comment>
<feature type="domain" description="Nodulin-like" evidence="8">
    <location>
        <begin position="4"/>
        <end position="251"/>
    </location>
</feature>
<evidence type="ECO:0000256" key="5">
    <source>
        <dbReference type="ARBA" id="ARBA00044504"/>
    </source>
</evidence>
<dbReference type="GO" id="GO:0016020">
    <property type="term" value="C:membrane"/>
    <property type="evidence" value="ECO:0007669"/>
    <property type="project" value="UniProtKB-SubCell"/>
</dbReference>
<evidence type="ECO:0000256" key="4">
    <source>
        <dbReference type="ARBA" id="ARBA00023136"/>
    </source>
</evidence>
<evidence type="ECO:0000259" key="8">
    <source>
        <dbReference type="Pfam" id="PF06813"/>
    </source>
</evidence>
<feature type="transmembrane region" description="Helical" evidence="6">
    <location>
        <begin position="466"/>
        <end position="487"/>
    </location>
</feature>
<evidence type="ECO:0000256" key="2">
    <source>
        <dbReference type="ARBA" id="ARBA00022692"/>
    </source>
</evidence>
<feature type="transmembrane region" description="Helical" evidence="6">
    <location>
        <begin position="168"/>
        <end position="191"/>
    </location>
</feature>
<gene>
    <name evidence="10" type="ORF">BUALT_Bualt13G0071200</name>
</gene>
<evidence type="ECO:0008006" key="12">
    <source>
        <dbReference type="Google" id="ProtNLM"/>
    </source>
</evidence>
<evidence type="ECO:0000256" key="1">
    <source>
        <dbReference type="ARBA" id="ARBA00004141"/>
    </source>
</evidence>
<dbReference type="InterPro" id="IPR036259">
    <property type="entry name" value="MFS_trans_sf"/>
</dbReference>
<evidence type="ECO:0000313" key="10">
    <source>
        <dbReference type="EMBL" id="KAG8371281.1"/>
    </source>
</evidence>
<dbReference type="Pfam" id="PF06813">
    <property type="entry name" value="Nodulin-like"/>
    <property type="match status" value="1"/>
</dbReference>
<comment type="subcellular location">
    <subcellularLocation>
        <location evidence="1">Membrane</location>
        <topology evidence="1">Multi-pass membrane protein</topology>
    </subcellularLocation>
</comment>
<feature type="transmembrane region" description="Helical" evidence="6">
    <location>
        <begin position="395"/>
        <end position="415"/>
    </location>
</feature>
<sequence>MALQWLTLVCAIWLQSINGTNSNFPSYSSQLKRILSISQLQLNNIASASDAGKLLGFISGIASAYLPLWLVLFIGSILGFISYGFQFLFLANQISSLSYWQIFLLNSVAGHSICWINTVCYIIAIRNFPLDRQIAVGLSTSYVGLSAKIYTSIVDFVAPNSPNERAKVFLLLNSVLPVLVCVVAAPLVRELNVGKSKKLEKGFFAMFMIVIVTGIFAVISSLGSVSSRFLPKYVIFIGLLVLLLLPLVIPLGEVIREKLEQKCLIRVHDHEGFASRENSGEKLDGESGVLGQIGAKLMLRKFEFWLYFFVYLFGATLGLVYLNNLGQIVESRGCSGTSSLVSLSSALGFFGRLLPCLFDHFFPKCNRGLSGAAAMGAMMTPMCGAFFILLSQRDISLYISTTIIGICTGAITELFGTKCFAVNHNILVSNIPIGSFLFGDVAALLYKRGRSSSGEGNCMGEKCYQTTFIIWGSLCVFGTLLAFILHARTKKLYSHNRLCIEGNLDT</sequence>
<reference evidence="10" key="1">
    <citation type="submission" date="2019-10" db="EMBL/GenBank/DDBJ databases">
        <authorList>
            <person name="Zhang R."/>
            <person name="Pan Y."/>
            <person name="Wang J."/>
            <person name="Ma R."/>
            <person name="Yu S."/>
        </authorList>
    </citation>
    <scope>NUCLEOTIDE SEQUENCE</scope>
    <source>
        <strain evidence="10">LA-IB0</strain>
        <tissue evidence="10">Leaf</tissue>
    </source>
</reference>
<evidence type="ECO:0000256" key="3">
    <source>
        <dbReference type="ARBA" id="ARBA00022989"/>
    </source>
</evidence>
<evidence type="ECO:0000259" key="9">
    <source>
        <dbReference type="Pfam" id="PF23262"/>
    </source>
</evidence>
<feature type="transmembrane region" description="Helical" evidence="6">
    <location>
        <begin position="342"/>
        <end position="362"/>
    </location>
</feature>
<feature type="domain" description="NFD4 C-terminal" evidence="9">
    <location>
        <begin position="286"/>
        <end position="494"/>
    </location>
</feature>
<dbReference type="PANTHER" id="PTHR21576:SF11">
    <property type="entry name" value="MAJOR FACILITATOR SUPERFAMILY PROTEIN"/>
    <property type="match status" value="1"/>
</dbReference>
<dbReference type="Proteomes" id="UP000826271">
    <property type="component" value="Unassembled WGS sequence"/>
</dbReference>
<organism evidence="10 11">
    <name type="scientific">Buddleja alternifolia</name>
    <dbReference type="NCBI Taxonomy" id="168488"/>
    <lineage>
        <taxon>Eukaryota</taxon>
        <taxon>Viridiplantae</taxon>
        <taxon>Streptophyta</taxon>
        <taxon>Embryophyta</taxon>
        <taxon>Tracheophyta</taxon>
        <taxon>Spermatophyta</taxon>
        <taxon>Magnoliopsida</taxon>
        <taxon>eudicotyledons</taxon>
        <taxon>Gunneridae</taxon>
        <taxon>Pentapetalae</taxon>
        <taxon>asterids</taxon>
        <taxon>lamiids</taxon>
        <taxon>Lamiales</taxon>
        <taxon>Scrophulariaceae</taxon>
        <taxon>Buddlejeae</taxon>
        <taxon>Buddleja</taxon>
    </lineage>
</organism>
<keyword evidence="7" id="KW-0732">Signal</keyword>
<feature type="transmembrane region" description="Helical" evidence="6">
    <location>
        <begin position="233"/>
        <end position="252"/>
    </location>
</feature>
<keyword evidence="4 6" id="KW-0472">Membrane</keyword>
<evidence type="ECO:0000313" key="11">
    <source>
        <dbReference type="Proteomes" id="UP000826271"/>
    </source>
</evidence>
<feature type="transmembrane region" description="Helical" evidence="6">
    <location>
        <begin position="68"/>
        <end position="91"/>
    </location>
</feature>
<dbReference type="InterPro" id="IPR010658">
    <property type="entry name" value="Nodulin-like"/>
</dbReference>
<keyword evidence="2 6" id="KW-0812">Transmembrane</keyword>
<accession>A0AAV6WT43</accession>
<dbReference type="InterPro" id="IPR056555">
    <property type="entry name" value="NFD4_C"/>
</dbReference>
<feature type="transmembrane region" description="Helical" evidence="6">
    <location>
        <begin position="304"/>
        <end position="322"/>
    </location>
</feature>
<evidence type="ECO:0000256" key="7">
    <source>
        <dbReference type="SAM" id="SignalP"/>
    </source>
</evidence>
<proteinExistence type="inferred from homology"/>
<feature type="transmembrane region" description="Helical" evidence="6">
    <location>
        <begin position="427"/>
        <end position="446"/>
    </location>
</feature>
<dbReference type="SUPFAM" id="SSF103473">
    <property type="entry name" value="MFS general substrate transporter"/>
    <property type="match status" value="1"/>
</dbReference>
<protein>
    <recommendedName>
        <fullName evidence="12">Nodulin-like domain-containing protein</fullName>
    </recommendedName>
</protein>
<keyword evidence="3 6" id="KW-1133">Transmembrane helix</keyword>
<name>A0AAV6WT43_9LAMI</name>
<comment type="caution">
    <text evidence="10">The sequence shown here is derived from an EMBL/GenBank/DDBJ whole genome shotgun (WGS) entry which is preliminary data.</text>
</comment>
<keyword evidence="11" id="KW-1185">Reference proteome</keyword>
<evidence type="ECO:0000256" key="6">
    <source>
        <dbReference type="SAM" id="Phobius"/>
    </source>
</evidence>
<feature type="transmembrane region" description="Helical" evidence="6">
    <location>
        <begin position="369"/>
        <end position="389"/>
    </location>
</feature>
<dbReference type="PANTHER" id="PTHR21576">
    <property type="entry name" value="UNCHARACTERIZED NODULIN-LIKE PROTEIN"/>
    <property type="match status" value="1"/>
</dbReference>
<feature type="signal peptide" evidence="7">
    <location>
        <begin position="1"/>
        <end position="22"/>
    </location>
</feature>